<evidence type="ECO:0000313" key="4">
    <source>
        <dbReference type="Proteomes" id="UP000296469"/>
    </source>
</evidence>
<reference evidence="3 4" key="1">
    <citation type="submission" date="2019-04" db="EMBL/GenBank/DDBJ databases">
        <title>Isolation and identification of Cellulomonas shaoxiangyii sp. Nov. isolated from feces of the Tibetan antelopes (Pantholops hodgsonii) in the Qinghai-Tibet plateau of China.</title>
        <authorList>
            <person name="Tian Z."/>
        </authorList>
    </citation>
    <scope>NUCLEOTIDE SEQUENCE [LARGE SCALE GENOMIC DNA]</scope>
    <source>
        <strain evidence="3 4">Z28</strain>
    </source>
</reference>
<dbReference type="AlphaFoldDB" id="A0A4P7SK04"/>
<dbReference type="PROSITE" id="PS51898">
    <property type="entry name" value="TYR_RECOMBINASE"/>
    <property type="match status" value="1"/>
</dbReference>
<feature type="domain" description="Tyr recombinase" evidence="2">
    <location>
        <begin position="1"/>
        <end position="128"/>
    </location>
</feature>
<dbReference type="KEGG" id="celz:E5225_14000"/>
<dbReference type="InterPro" id="IPR002104">
    <property type="entry name" value="Integrase_catalytic"/>
</dbReference>
<name>A0A4P7SK04_9CELL</name>
<evidence type="ECO:0000256" key="1">
    <source>
        <dbReference type="ARBA" id="ARBA00023172"/>
    </source>
</evidence>
<sequence length="128" mass="13579">MERSVTEVNRRLEWGAPKDHQRRSVPFPGFLRGAIEAALDDRSADDLLFPAGGDTAMRVGNARRDWFDGAATDAGVAGLTPHELRHTAASLAVAAGASVLAVQRMLGHEKASMTLDTTATCSTETSTS</sequence>
<dbReference type="InterPro" id="IPR013762">
    <property type="entry name" value="Integrase-like_cat_sf"/>
</dbReference>
<keyword evidence="1" id="KW-0233">DNA recombination</keyword>
<dbReference type="GO" id="GO:0015074">
    <property type="term" value="P:DNA integration"/>
    <property type="evidence" value="ECO:0007669"/>
    <property type="project" value="InterPro"/>
</dbReference>
<evidence type="ECO:0000313" key="3">
    <source>
        <dbReference type="EMBL" id="QCB94502.1"/>
    </source>
</evidence>
<protein>
    <recommendedName>
        <fullName evidence="2">Tyr recombinase domain-containing protein</fullName>
    </recommendedName>
</protein>
<dbReference type="OrthoDB" id="1822491at2"/>
<dbReference type="GO" id="GO:0003677">
    <property type="term" value="F:DNA binding"/>
    <property type="evidence" value="ECO:0007669"/>
    <property type="project" value="InterPro"/>
</dbReference>
<dbReference type="GO" id="GO:0006310">
    <property type="term" value="P:DNA recombination"/>
    <property type="evidence" value="ECO:0007669"/>
    <property type="project" value="UniProtKB-KW"/>
</dbReference>
<proteinExistence type="predicted"/>
<dbReference type="Gene3D" id="1.10.443.10">
    <property type="entry name" value="Intergrase catalytic core"/>
    <property type="match status" value="1"/>
</dbReference>
<keyword evidence="4" id="KW-1185">Reference proteome</keyword>
<dbReference type="EMBL" id="CP039291">
    <property type="protein sequence ID" value="QCB94502.1"/>
    <property type="molecule type" value="Genomic_DNA"/>
</dbReference>
<dbReference type="Pfam" id="PF00589">
    <property type="entry name" value="Phage_integrase"/>
    <property type="match status" value="1"/>
</dbReference>
<dbReference type="InterPro" id="IPR011010">
    <property type="entry name" value="DNA_brk_join_enz"/>
</dbReference>
<dbReference type="Proteomes" id="UP000296469">
    <property type="component" value="Chromosome"/>
</dbReference>
<gene>
    <name evidence="3" type="ORF">E5225_14000</name>
</gene>
<accession>A0A4P7SK04</accession>
<dbReference type="SUPFAM" id="SSF56349">
    <property type="entry name" value="DNA breaking-rejoining enzymes"/>
    <property type="match status" value="1"/>
</dbReference>
<organism evidence="3 4">
    <name type="scientific">Cellulomonas shaoxiangyii</name>
    <dbReference type="NCBI Taxonomy" id="2566013"/>
    <lineage>
        <taxon>Bacteria</taxon>
        <taxon>Bacillati</taxon>
        <taxon>Actinomycetota</taxon>
        <taxon>Actinomycetes</taxon>
        <taxon>Micrococcales</taxon>
        <taxon>Cellulomonadaceae</taxon>
        <taxon>Cellulomonas</taxon>
    </lineage>
</organism>
<evidence type="ECO:0000259" key="2">
    <source>
        <dbReference type="PROSITE" id="PS51898"/>
    </source>
</evidence>